<organism evidence="1 2">
    <name type="scientific">Cocos nucifera</name>
    <name type="common">Coconut palm</name>
    <dbReference type="NCBI Taxonomy" id="13894"/>
    <lineage>
        <taxon>Eukaryota</taxon>
        <taxon>Viridiplantae</taxon>
        <taxon>Streptophyta</taxon>
        <taxon>Embryophyta</taxon>
        <taxon>Tracheophyta</taxon>
        <taxon>Spermatophyta</taxon>
        <taxon>Magnoliopsida</taxon>
        <taxon>Liliopsida</taxon>
        <taxon>Arecaceae</taxon>
        <taxon>Arecoideae</taxon>
        <taxon>Cocoseae</taxon>
        <taxon>Attaleinae</taxon>
        <taxon>Cocos</taxon>
    </lineage>
</organism>
<dbReference type="EMBL" id="CM017878">
    <property type="protein sequence ID" value="KAG1354409.1"/>
    <property type="molecule type" value="Genomic_DNA"/>
</dbReference>
<reference evidence="1" key="2">
    <citation type="submission" date="2019-07" db="EMBL/GenBank/DDBJ databases">
        <authorList>
            <person name="Yang Y."/>
            <person name="Bocs S."/>
            <person name="Baudouin L."/>
        </authorList>
    </citation>
    <scope>NUCLEOTIDE SEQUENCE</scope>
    <source>
        <tissue evidence="1">Spear leaf of Hainan Tall coconut</tissue>
    </source>
</reference>
<dbReference type="AlphaFoldDB" id="A0A8K0N562"/>
<reference evidence="1" key="1">
    <citation type="journal article" date="2017" name="Gigascience">
        <title>The genome draft of coconut (Cocos nucifera).</title>
        <authorList>
            <person name="Xiao Y."/>
            <person name="Xu P."/>
            <person name="Fan H."/>
            <person name="Baudouin L."/>
            <person name="Xia W."/>
            <person name="Bocs S."/>
            <person name="Xu J."/>
            <person name="Li Q."/>
            <person name="Guo A."/>
            <person name="Zhou L."/>
            <person name="Li J."/>
            <person name="Wu Y."/>
            <person name="Ma Z."/>
            <person name="Armero A."/>
            <person name="Issali A.E."/>
            <person name="Liu N."/>
            <person name="Peng M."/>
            <person name="Yang Y."/>
        </authorList>
    </citation>
    <scope>NUCLEOTIDE SEQUENCE</scope>
    <source>
        <tissue evidence="1">Spear leaf of Hainan Tall coconut</tissue>
    </source>
</reference>
<evidence type="ECO:0000313" key="1">
    <source>
        <dbReference type="EMBL" id="KAG1354409.1"/>
    </source>
</evidence>
<keyword evidence="2" id="KW-1185">Reference proteome</keyword>
<name>A0A8K0N562_COCNU</name>
<evidence type="ECO:0000313" key="2">
    <source>
        <dbReference type="Proteomes" id="UP000797356"/>
    </source>
</evidence>
<gene>
    <name evidence="1" type="ORF">COCNU_07G005210</name>
</gene>
<sequence length="344" mass="38777">MARGCLLGKLRCRRWRYVSMADIVDLSLLAPSMVKIIDFRVFASTWSLLSGLQGNIDLCIYAIQDDCRTTVWTYQQDSDGILDSFQPDKELQKKKKISYIRKRRDVYKAFGPGSKAETSTILAFGSLFTSPYKGSELYIDIHEAPRDKRIQSLLKEIEFLPFVPEIMAAGKDFAVNKIKEPFLCAQLRLLDGQFKNHWRVTFAAVEQKLKTLNLERKTNEVSSPIHIFVMTDLPMVNWTGTYLADLAKDASSYRLYTLLESDELVAQAAEKLMAAEHGLRSGFLPRNQDGMDKNKACDPVTLPEVLLYIEEAVCSCASLGFIGTAGSTIAESIEVMRKNNVCKL</sequence>
<dbReference type="PANTHER" id="PTHR36050:SF1">
    <property type="entry name" value="O-FUCOSYLTRANSFERASE 30"/>
    <property type="match status" value="1"/>
</dbReference>
<dbReference type="Proteomes" id="UP000797356">
    <property type="component" value="Chromosome 7"/>
</dbReference>
<proteinExistence type="predicted"/>
<protein>
    <submittedName>
        <fullName evidence="1">Putative O-fucosyltransferase 30</fullName>
    </submittedName>
</protein>
<dbReference type="PANTHER" id="PTHR36050">
    <property type="entry name" value="O-FUCOSYLTRANSFERASE 30"/>
    <property type="match status" value="1"/>
</dbReference>
<accession>A0A8K0N562</accession>
<dbReference type="OrthoDB" id="1882547at2759"/>
<comment type="caution">
    <text evidence="1">The sequence shown here is derived from an EMBL/GenBank/DDBJ whole genome shotgun (WGS) entry which is preliminary data.</text>
</comment>